<evidence type="ECO:0000256" key="4">
    <source>
        <dbReference type="ARBA" id="ARBA00022692"/>
    </source>
</evidence>
<evidence type="ECO:0000256" key="6">
    <source>
        <dbReference type="ARBA" id="ARBA00022979"/>
    </source>
</evidence>
<evidence type="ECO:0000256" key="3">
    <source>
        <dbReference type="ARBA" id="ARBA00022448"/>
    </source>
</evidence>
<dbReference type="Gene3D" id="1.20.1730.10">
    <property type="entry name" value="Sodium/glucose cotransporter"/>
    <property type="match status" value="1"/>
</dbReference>
<dbReference type="PROSITE" id="PS50283">
    <property type="entry name" value="NA_SOLUT_SYMP_3"/>
    <property type="match status" value="1"/>
</dbReference>
<keyword evidence="11" id="KW-0325">Glycoprotein</keyword>
<keyword evidence="4 15" id="KW-0812">Transmembrane</keyword>
<dbReference type="InterPro" id="IPR052244">
    <property type="entry name" value="Choline_transporter"/>
</dbReference>
<feature type="compositionally biased region" description="Polar residues" evidence="14">
    <location>
        <begin position="497"/>
        <end position="507"/>
    </location>
</feature>
<keyword evidence="8" id="KW-0915">Sodium</keyword>
<dbReference type="Proteomes" id="UP001321473">
    <property type="component" value="Unassembled WGS sequence"/>
</dbReference>
<evidence type="ECO:0000256" key="13">
    <source>
        <dbReference type="RuleBase" id="RU362091"/>
    </source>
</evidence>
<keyword evidence="3" id="KW-0813">Transport</keyword>
<keyword evidence="5" id="KW-0769">Symport</keyword>
<feature type="transmembrane region" description="Helical" evidence="15">
    <location>
        <begin position="253"/>
        <end position="278"/>
    </location>
</feature>
<dbReference type="Pfam" id="PF00474">
    <property type="entry name" value="SSF"/>
    <property type="match status" value="1"/>
</dbReference>
<evidence type="ECO:0000256" key="14">
    <source>
        <dbReference type="SAM" id="MobiDB-lite"/>
    </source>
</evidence>
<evidence type="ECO:0000256" key="2">
    <source>
        <dbReference type="ARBA" id="ARBA00006434"/>
    </source>
</evidence>
<keyword evidence="9" id="KW-0406">Ion transport</keyword>
<evidence type="ECO:0000313" key="17">
    <source>
        <dbReference type="Proteomes" id="UP001321473"/>
    </source>
</evidence>
<evidence type="ECO:0000256" key="8">
    <source>
        <dbReference type="ARBA" id="ARBA00023053"/>
    </source>
</evidence>
<proteinExistence type="inferred from homology"/>
<feature type="region of interest" description="Disordered" evidence="14">
    <location>
        <begin position="305"/>
        <end position="327"/>
    </location>
</feature>
<feature type="transmembrane region" description="Helical" evidence="15">
    <location>
        <begin position="213"/>
        <end position="233"/>
    </location>
</feature>
<dbReference type="InterPro" id="IPR001734">
    <property type="entry name" value="Na/solute_symporter"/>
</dbReference>
<evidence type="ECO:0000256" key="9">
    <source>
        <dbReference type="ARBA" id="ARBA00023065"/>
    </source>
</evidence>
<comment type="caution">
    <text evidence="16">The sequence shown here is derived from an EMBL/GenBank/DDBJ whole genome shotgun (WGS) entry which is preliminary data.</text>
</comment>
<feature type="transmembrane region" description="Helical" evidence="15">
    <location>
        <begin position="158"/>
        <end position="176"/>
    </location>
</feature>
<evidence type="ECO:0000256" key="12">
    <source>
        <dbReference type="ARBA" id="ARBA00023201"/>
    </source>
</evidence>
<dbReference type="InterPro" id="IPR038377">
    <property type="entry name" value="Na/Glc_symporter_sf"/>
</dbReference>
<evidence type="ECO:0000256" key="5">
    <source>
        <dbReference type="ARBA" id="ARBA00022847"/>
    </source>
</evidence>
<evidence type="ECO:0000256" key="1">
    <source>
        <dbReference type="ARBA" id="ARBA00004141"/>
    </source>
</evidence>
<feature type="compositionally biased region" description="Basic and acidic residues" evidence="14">
    <location>
        <begin position="457"/>
        <end position="476"/>
    </location>
</feature>
<feature type="compositionally biased region" description="Basic and acidic residues" evidence="14">
    <location>
        <begin position="529"/>
        <end position="542"/>
    </location>
</feature>
<organism evidence="16 17">
    <name type="scientific">Amblyomma americanum</name>
    <name type="common">Lone star tick</name>
    <dbReference type="NCBI Taxonomy" id="6943"/>
    <lineage>
        <taxon>Eukaryota</taxon>
        <taxon>Metazoa</taxon>
        <taxon>Ecdysozoa</taxon>
        <taxon>Arthropoda</taxon>
        <taxon>Chelicerata</taxon>
        <taxon>Arachnida</taxon>
        <taxon>Acari</taxon>
        <taxon>Parasitiformes</taxon>
        <taxon>Ixodida</taxon>
        <taxon>Ixodoidea</taxon>
        <taxon>Ixodidae</taxon>
        <taxon>Amblyomminae</taxon>
        <taxon>Amblyomma</taxon>
    </lineage>
</organism>
<evidence type="ECO:0000256" key="11">
    <source>
        <dbReference type="ARBA" id="ARBA00023180"/>
    </source>
</evidence>
<evidence type="ECO:0000256" key="10">
    <source>
        <dbReference type="ARBA" id="ARBA00023136"/>
    </source>
</evidence>
<feature type="compositionally biased region" description="Polar residues" evidence="14">
    <location>
        <begin position="404"/>
        <end position="414"/>
    </location>
</feature>
<feature type="compositionally biased region" description="Basic residues" evidence="14">
    <location>
        <begin position="427"/>
        <end position="442"/>
    </location>
</feature>
<keyword evidence="10 15" id="KW-0472">Membrane</keyword>
<dbReference type="GO" id="GO:0005886">
    <property type="term" value="C:plasma membrane"/>
    <property type="evidence" value="ECO:0007669"/>
    <property type="project" value="TreeGrafter"/>
</dbReference>
<keyword evidence="7 15" id="KW-1133">Transmembrane helix</keyword>
<dbReference type="PANTHER" id="PTHR45897:SF4">
    <property type="entry name" value="HIGH-AFFINITY CHOLINE TRANSPORTER 1"/>
    <property type="match status" value="1"/>
</dbReference>
<dbReference type="EMBL" id="JARKHS020025782">
    <property type="protein sequence ID" value="KAK8767049.1"/>
    <property type="molecule type" value="Genomic_DNA"/>
</dbReference>
<keyword evidence="6" id="KW-0530">Neurotransmitter biosynthesis</keyword>
<evidence type="ECO:0000256" key="7">
    <source>
        <dbReference type="ARBA" id="ARBA00022989"/>
    </source>
</evidence>
<evidence type="ECO:0000256" key="15">
    <source>
        <dbReference type="SAM" id="Phobius"/>
    </source>
</evidence>
<feature type="region of interest" description="Disordered" evidence="14">
    <location>
        <begin position="346"/>
        <end position="574"/>
    </location>
</feature>
<feature type="compositionally biased region" description="Polar residues" evidence="14">
    <location>
        <begin position="346"/>
        <end position="361"/>
    </location>
</feature>
<feature type="transmembrane region" description="Helical" evidence="15">
    <location>
        <begin position="6"/>
        <end position="23"/>
    </location>
</feature>
<keyword evidence="17" id="KW-1185">Reference proteome</keyword>
<comment type="subcellular location">
    <subcellularLocation>
        <location evidence="1">Membrane</location>
        <topology evidence="1">Multi-pass membrane protein</topology>
    </subcellularLocation>
</comment>
<evidence type="ECO:0000313" key="16">
    <source>
        <dbReference type="EMBL" id="KAK8767049.1"/>
    </source>
</evidence>
<dbReference type="GO" id="GO:0008292">
    <property type="term" value="P:acetylcholine biosynthetic process"/>
    <property type="evidence" value="ECO:0007669"/>
    <property type="project" value="TreeGrafter"/>
</dbReference>
<gene>
    <name evidence="16" type="ORF">V5799_006161</name>
</gene>
<dbReference type="AlphaFoldDB" id="A0AAQ4DX59"/>
<name>A0AAQ4DX59_AMBAM</name>
<dbReference type="PANTHER" id="PTHR45897">
    <property type="entry name" value="HIGH-AFFINITY CHOLINE TRANSPORTER 1"/>
    <property type="match status" value="1"/>
</dbReference>
<accession>A0AAQ4DX59</accession>
<feature type="compositionally biased region" description="Basic residues" evidence="14">
    <location>
        <begin position="565"/>
        <end position="574"/>
    </location>
</feature>
<reference evidence="16 17" key="1">
    <citation type="journal article" date="2023" name="Arcadia Sci">
        <title>De novo assembly of a long-read Amblyomma americanum tick genome.</title>
        <authorList>
            <person name="Chou S."/>
            <person name="Poskanzer K.E."/>
            <person name="Rollins M."/>
            <person name="Thuy-Boun P.S."/>
        </authorList>
    </citation>
    <scope>NUCLEOTIDE SEQUENCE [LARGE SCALE GENOMIC DNA]</scope>
    <source>
        <strain evidence="16">F_SG_1</strain>
        <tissue evidence="16">Salivary glands</tissue>
    </source>
</reference>
<feature type="transmembrane region" description="Helical" evidence="15">
    <location>
        <begin position="182"/>
        <end position="206"/>
    </location>
</feature>
<protein>
    <submittedName>
        <fullName evidence="16">Uncharacterized protein</fullName>
    </submittedName>
</protein>
<dbReference type="GO" id="GO:0005307">
    <property type="term" value="F:choline:sodium symporter activity"/>
    <property type="evidence" value="ECO:0007669"/>
    <property type="project" value="TreeGrafter"/>
</dbReference>
<feature type="compositionally biased region" description="Polar residues" evidence="14">
    <location>
        <begin position="387"/>
        <end position="396"/>
    </location>
</feature>
<comment type="similarity">
    <text evidence="2 13">Belongs to the sodium:solute symporter (SSF) (TC 2.A.21) family.</text>
</comment>
<sequence length="574" mass="61904">MAVNLLGALTVVTYYLTVVYLGIRSARKVHSSRSELWQTRSGLSTSRLREAESSGYFVELFVANRSVPLFMSAISMTDFTAAGYPGPYNLHREHRKDVLATAIQYMTPPSVSTLGLTAIIAAVMSSVDSSMLSASSLITRNIYHFIFRPTASDGEVAAVLRFTLCLVGAVSTFAALRVNSVFTLWTLSSDLVYVLLFPQFVSLFFLRNESNAYGAFVGFVAGIVLRALCGEPNVNVPVTIRLPLYDSQRGQQFPFRTLCMLFSLFTALVTSALAAAAFRRKLIPERLDVWSCFVTPCDQRSTVGDAQRTVGLGPGGHDDGHTAGTVDSKGAARTIVKGGNLVTIFPSSSSLTNPTTHSDVSSVRKELAPLEDETVGALPGQEYAEIESNTDSSSSRAPEGQNAAVGSQTPSSPSFKDDAPGVPAVKPQRRRQKRAKPKRSKVASRDSGGGGIASVDRNIETKRKLGRAKADKDGSRGHSNKRSKVTRSMSPDAAVSCTEQANKTPNIETPREETTTALQETPLIIPGKTKVEARSTDARVRPEGVAGSREVAEDSAIVSKDTSTRRRKKKRLQA</sequence>
<keyword evidence="12" id="KW-0739">Sodium transport</keyword>